<proteinExistence type="inferred from homology"/>
<dbReference type="GO" id="GO:0005829">
    <property type="term" value="C:cytosol"/>
    <property type="evidence" value="ECO:0007669"/>
    <property type="project" value="TreeGrafter"/>
</dbReference>
<dbReference type="InterPro" id="IPR052341">
    <property type="entry name" value="LOG_family_nucleotidases"/>
</dbReference>
<dbReference type="PANTHER" id="PTHR43393">
    <property type="entry name" value="CYTOKININ RIBOSIDE 5'-MONOPHOSPHATE PHOSPHORIBOHYDROLASE"/>
    <property type="match status" value="1"/>
</dbReference>
<dbReference type="InterPro" id="IPR031100">
    <property type="entry name" value="LOG_fam"/>
</dbReference>
<dbReference type="RefSeq" id="WP_093145048.1">
    <property type="nucleotide sequence ID" value="NZ_BMWO01000007.1"/>
</dbReference>
<evidence type="ECO:0000256" key="2">
    <source>
        <dbReference type="RuleBase" id="RU363015"/>
    </source>
</evidence>
<dbReference type="Proteomes" id="UP000199321">
    <property type="component" value="Unassembled WGS sequence"/>
</dbReference>
<comment type="catalytic activity">
    <reaction evidence="1">
        <text>AMP + H2O = D-ribose 5-phosphate + adenine</text>
        <dbReference type="Rhea" id="RHEA:20129"/>
        <dbReference type="ChEBI" id="CHEBI:15377"/>
        <dbReference type="ChEBI" id="CHEBI:16708"/>
        <dbReference type="ChEBI" id="CHEBI:78346"/>
        <dbReference type="ChEBI" id="CHEBI:456215"/>
        <dbReference type="EC" id="3.2.2.4"/>
    </reaction>
</comment>
<protein>
    <recommendedName>
        <fullName evidence="2">Cytokinin riboside 5'-monophosphate phosphoribohydrolase</fullName>
        <ecNumber evidence="2">3.2.2.n1</ecNumber>
    </recommendedName>
</protein>
<dbReference type="OrthoDB" id="9801098at2"/>
<keyword evidence="4" id="KW-1185">Reference proteome</keyword>
<name>A0A1G7I9Q4_9FLAO</name>
<reference evidence="3 4" key="1">
    <citation type="submission" date="2016-10" db="EMBL/GenBank/DDBJ databases">
        <authorList>
            <person name="de Groot N.N."/>
        </authorList>
    </citation>
    <scope>NUCLEOTIDE SEQUENCE [LARGE SCALE GENOMIC DNA]</scope>
    <source>
        <strain evidence="3 4">DSM 16195</strain>
    </source>
</reference>
<dbReference type="Gene3D" id="3.40.50.450">
    <property type="match status" value="1"/>
</dbReference>
<evidence type="ECO:0000256" key="1">
    <source>
        <dbReference type="ARBA" id="ARBA00000274"/>
    </source>
</evidence>
<gene>
    <name evidence="3" type="ORF">SAMN05421855_105167</name>
</gene>
<organism evidence="3 4">
    <name type="scientific">Ulvibacter litoralis</name>
    <dbReference type="NCBI Taxonomy" id="227084"/>
    <lineage>
        <taxon>Bacteria</taxon>
        <taxon>Pseudomonadati</taxon>
        <taxon>Bacteroidota</taxon>
        <taxon>Flavobacteriia</taxon>
        <taxon>Flavobacteriales</taxon>
        <taxon>Flavobacteriaceae</taxon>
        <taxon>Ulvibacter</taxon>
    </lineage>
</organism>
<dbReference type="Pfam" id="PF03641">
    <property type="entry name" value="Lysine_decarbox"/>
    <property type="match status" value="1"/>
</dbReference>
<dbReference type="STRING" id="227084.SAMN05421855_105167"/>
<comment type="similarity">
    <text evidence="2">Belongs to the LOG family.</text>
</comment>
<dbReference type="AlphaFoldDB" id="A0A1G7I9Q4"/>
<dbReference type="SUPFAM" id="SSF102405">
    <property type="entry name" value="MCP/YpsA-like"/>
    <property type="match status" value="1"/>
</dbReference>
<accession>A0A1G7I9Q4</accession>
<dbReference type="InterPro" id="IPR005269">
    <property type="entry name" value="LOG"/>
</dbReference>
<evidence type="ECO:0000313" key="4">
    <source>
        <dbReference type="Proteomes" id="UP000199321"/>
    </source>
</evidence>
<dbReference type="NCBIfam" id="TIGR00730">
    <property type="entry name" value="Rossman fold protein, TIGR00730 family"/>
    <property type="match status" value="1"/>
</dbReference>
<dbReference type="PANTHER" id="PTHR43393:SF3">
    <property type="entry name" value="LYSINE DECARBOXYLASE-LIKE PROTEIN"/>
    <property type="match status" value="1"/>
</dbReference>
<dbReference type="EC" id="3.2.2.n1" evidence="2"/>
<dbReference type="EMBL" id="FNBA01000005">
    <property type="protein sequence ID" value="SDF09487.1"/>
    <property type="molecule type" value="Genomic_DNA"/>
</dbReference>
<keyword evidence="2" id="KW-0378">Hydrolase</keyword>
<evidence type="ECO:0000313" key="3">
    <source>
        <dbReference type="EMBL" id="SDF09487.1"/>
    </source>
</evidence>
<sequence>MEPTKKYHLQKGESTFLQGPHSRFKELLFTFKVQFSFITAFRKMHFIGPCVTIFGSARFPSSSSHYKNAEKIGAALSKLGFTIMTGGGPGIMEAANKGAYEAGGYSVGVNIILPFEQNPNPYLHKWIDIPYFFVRKFLLMKYSYAYVVMPGGMGTLDELFEAITLIQTKIIKNFPIVIFDSEYHKELCHHIQLMAKNGSISPEDMKLLFVTDSPEEVVEHIQKHAIEKFGLVKKLYSPKWWYGENRKRF</sequence>
<dbReference type="GO" id="GO:0008714">
    <property type="term" value="F:AMP nucleosidase activity"/>
    <property type="evidence" value="ECO:0007669"/>
    <property type="project" value="UniProtKB-EC"/>
</dbReference>
<keyword evidence="2" id="KW-0203">Cytokinin biosynthesis</keyword>
<dbReference type="GO" id="GO:0009691">
    <property type="term" value="P:cytokinin biosynthetic process"/>
    <property type="evidence" value="ECO:0007669"/>
    <property type="project" value="UniProtKB-UniRule"/>
</dbReference>